<dbReference type="EMBL" id="CAKXAJ010012018">
    <property type="protein sequence ID" value="CAH2215561.1"/>
    <property type="molecule type" value="Genomic_DNA"/>
</dbReference>
<protein>
    <submittedName>
        <fullName evidence="1">Jg185 protein</fullName>
    </submittedName>
</protein>
<organism evidence="1 2">
    <name type="scientific">Pararge aegeria aegeria</name>
    <dbReference type="NCBI Taxonomy" id="348720"/>
    <lineage>
        <taxon>Eukaryota</taxon>
        <taxon>Metazoa</taxon>
        <taxon>Ecdysozoa</taxon>
        <taxon>Arthropoda</taxon>
        <taxon>Hexapoda</taxon>
        <taxon>Insecta</taxon>
        <taxon>Pterygota</taxon>
        <taxon>Neoptera</taxon>
        <taxon>Endopterygota</taxon>
        <taxon>Lepidoptera</taxon>
        <taxon>Glossata</taxon>
        <taxon>Ditrysia</taxon>
        <taxon>Papilionoidea</taxon>
        <taxon>Nymphalidae</taxon>
        <taxon>Satyrinae</taxon>
        <taxon>Satyrini</taxon>
        <taxon>Parargina</taxon>
        <taxon>Pararge</taxon>
    </lineage>
</organism>
<keyword evidence="2" id="KW-1185">Reference proteome</keyword>
<feature type="non-terminal residue" evidence="1">
    <location>
        <position position="1"/>
    </location>
</feature>
<comment type="caution">
    <text evidence="1">The sequence shown here is derived from an EMBL/GenBank/DDBJ whole genome shotgun (WGS) entry which is preliminary data.</text>
</comment>
<evidence type="ECO:0000313" key="1">
    <source>
        <dbReference type="EMBL" id="CAH2215561.1"/>
    </source>
</evidence>
<dbReference type="AlphaFoldDB" id="A0A8S4QQY5"/>
<reference evidence="1" key="1">
    <citation type="submission" date="2022-03" db="EMBL/GenBank/DDBJ databases">
        <authorList>
            <person name="Lindestad O."/>
        </authorList>
    </citation>
    <scope>NUCLEOTIDE SEQUENCE</scope>
</reference>
<name>A0A8S4QQY5_9NEOP</name>
<evidence type="ECO:0000313" key="2">
    <source>
        <dbReference type="Proteomes" id="UP000838756"/>
    </source>
</evidence>
<accession>A0A8S4QQY5</accession>
<proteinExistence type="predicted"/>
<sequence>QPTEKGDYFGNVIPTKDGIMPFRNRSLQTTFKYRNEKQKILVFVSVTDYYGNLSHEAALRIASASQKCSAVSRKPLMRLSGGDMPPLDK</sequence>
<dbReference type="Proteomes" id="UP000838756">
    <property type="component" value="Unassembled WGS sequence"/>
</dbReference>
<gene>
    <name evidence="1" type="primary">jg185</name>
    <name evidence="1" type="ORF">PAEG_LOCUS3693</name>
</gene>